<dbReference type="InterPro" id="IPR014883">
    <property type="entry name" value="VRR_NUC"/>
</dbReference>
<keyword evidence="5" id="KW-1185">Reference proteome</keyword>
<dbReference type="KEGG" id="lcy:LC20004_05075"/>
<comment type="cofactor">
    <cofactor evidence="1">
        <name>Mg(2+)</name>
        <dbReference type="ChEBI" id="CHEBI:18420"/>
    </cofactor>
</comment>
<dbReference type="OrthoDB" id="6706702at2"/>
<gene>
    <name evidence="4" type="ORF">LC20004_05075</name>
</gene>
<proteinExistence type="predicted"/>
<protein>
    <submittedName>
        <fullName evidence="4">Uncharacterized protein</fullName>
    </submittedName>
</protein>
<accession>A0A2D1KMF0</accession>
<organism evidence="4 5">
    <name type="scientific">Loigolactobacillus coryniformis subsp. torquens DSM 20004 = KCTC 3535</name>
    <dbReference type="NCBI Taxonomy" id="1423822"/>
    <lineage>
        <taxon>Bacteria</taxon>
        <taxon>Bacillati</taxon>
        <taxon>Bacillota</taxon>
        <taxon>Bacilli</taxon>
        <taxon>Lactobacillales</taxon>
        <taxon>Lactobacillaceae</taxon>
        <taxon>Loigolactobacillus</taxon>
    </lineage>
</organism>
<keyword evidence="3" id="KW-0378">Hydrolase</keyword>
<dbReference type="SMART" id="SM00990">
    <property type="entry name" value="VRR_NUC"/>
    <property type="match status" value="1"/>
</dbReference>
<evidence type="ECO:0000256" key="3">
    <source>
        <dbReference type="ARBA" id="ARBA00022801"/>
    </source>
</evidence>
<evidence type="ECO:0000313" key="5">
    <source>
        <dbReference type="Proteomes" id="UP000223559"/>
    </source>
</evidence>
<dbReference type="GO" id="GO:0003676">
    <property type="term" value="F:nucleic acid binding"/>
    <property type="evidence" value="ECO:0007669"/>
    <property type="project" value="InterPro"/>
</dbReference>
<evidence type="ECO:0000256" key="1">
    <source>
        <dbReference type="ARBA" id="ARBA00001946"/>
    </source>
</evidence>
<reference evidence="4 5" key="1">
    <citation type="submission" date="2016-10" db="EMBL/GenBank/DDBJ databases">
        <title>The whole genome sequencing and assembly of L. cotyniformis subsp. torquens DSM 20004 strain.</title>
        <authorList>
            <person name="Park M.-K."/>
            <person name="Lee Y.-J."/>
            <person name="Yi H."/>
            <person name="Bahn Y.-S."/>
            <person name="Kim J.F."/>
            <person name="Lee D.-W."/>
        </authorList>
    </citation>
    <scope>NUCLEOTIDE SEQUENCE [LARGE SCALE GENOMIC DNA]</scope>
    <source>
        <strain evidence="4 5">DSM 20004</strain>
    </source>
</reference>
<dbReference type="RefSeq" id="WP_010013084.1">
    <property type="nucleotide sequence ID" value="NZ_AEOS01000104.1"/>
</dbReference>
<dbReference type="Proteomes" id="UP000223559">
    <property type="component" value="Chromosome"/>
</dbReference>
<keyword evidence="2" id="KW-0540">Nuclease</keyword>
<evidence type="ECO:0000313" key="4">
    <source>
        <dbReference type="EMBL" id="ATO43314.1"/>
    </source>
</evidence>
<name>A0A2D1KMF0_9LACO</name>
<evidence type="ECO:0000256" key="2">
    <source>
        <dbReference type="ARBA" id="ARBA00022722"/>
    </source>
</evidence>
<dbReference type="InterPro" id="IPR011856">
    <property type="entry name" value="tRNA_endonuc-like_dom_sf"/>
</dbReference>
<sequence length="97" mass="11386">MELERDVENYLKRQVKLHGGLAYKFVSPGQRGVPDQLILYKGQTLFAEIKKSDGELQATQKAQIRKMQRYGASIFVLWSKHDVDEMIKKMRRLYKGR</sequence>
<dbReference type="Gene3D" id="3.40.1350.10">
    <property type="match status" value="1"/>
</dbReference>
<dbReference type="AlphaFoldDB" id="A0A2D1KMF0"/>
<dbReference type="GO" id="GO:0004518">
    <property type="term" value="F:nuclease activity"/>
    <property type="evidence" value="ECO:0007669"/>
    <property type="project" value="UniProtKB-KW"/>
</dbReference>
<dbReference type="EMBL" id="CP017697">
    <property type="protein sequence ID" value="ATO43314.1"/>
    <property type="molecule type" value="Genomic_DNA"/>
</dbReference>
<dbReference type="GO" id="GO:0016788">
    <property type="term" value="F:hydrolase activity, acting on ester bonds"/>
    <property type="evidence" value="ECO:0007669"/>
    <property type="project" value="InterPro"/>
</dbReference>